<reference evidence="2 3" key="1">
    <citation type="submission" date="2019-01" db="EMBL/GenBank/DDBJ databases">
        <authorList>
            <person name="Chen W.-M."/>
        </authorList>
    </citation>
    <scope>NUCLEOTIDE SEQUENCE [LARGE SCALE GENOMIC DNA]</scope>
    <source>
        <strain evidence="2 3">TER-1</strain>
    </source>
</reference>
<keyword evidence="1" id="KW-0472">Membrane</keyword>
<dbReference type="EMBL" id="SACP01000015">
    <property type="protein sequence ID" value="RVU16590.1"/>
    <property type="molecule type" value="Genomic_DNA"/>
</dbReference>
<feature type="transmembrane region" description="Helical" evidence="1">
    <location>
        <begin position="72"/>
        <end position="91"/>
    </location>
</feature>
<protein>
    <submittedName>
        <fullName evidence="2">Uncharacterized protein</fullName>
    </submittedName>
</protein>
<keyword evidence="1" id="KW-0812">Transmembrane</keyword>
<name>A0A437P2W6_9HYPH</name>
<organism evidence="2 3">
    <name type="scientific">Methylobacterium oryzihabitans</name>
    <dbReference type="NCBI Taxonomy" id="2499852"/>
    <lineage>
        <taxon>Bacteria</taxon>
        <taxon>Pseudomonadati</taxon>
        <taxon>Pseudomonadota</taxon>
        <taxon>Alphaproteobacteria</taxon>
        <taxon>Hyphomicrobiales</taxon>
        <taxon>Methylobacteriaceae</taxon>
        <taxon>Methylobacterium</taxon>
    </lineage>
</organism>
<dbReference type="OrthoDB" id="8002339at2"/>
<keyword evidence="1" id="KW-1133">Transmembrane helix</keyword>
<gene>
    <name evidence="2" type="ORF">EOE48_16040</name>
</gene>
<evidence type="ECO:0000313" key="2">
    <source>
        <dbReference type="EMBL" id="RVU16590.1"/>
    </source>
</evidence>
<keyword evidence="3" id="KW-1185">Reference proteome</keyword>
<feature type="transmembrane region" description="Helical" evidence="1">
    <location>
        <begin position="12"/>
        <end position="29"/>
    </location>
</feature>
<dbReference type="Proteomes" id="UP000286997">
    <property type="component" value="Unassembled WGS sequence"/>
</dbReference>
<sequence length="100" mass="10810">MTVPYYPPSVWIWAGLDPVLIAVAVYLGWKANQFGKIFLVAMIALVASVLTSWVLTGIGVPWPAPVGHDLPTFFPVRTGGALIWAMLAYGARRLSRGRGA</sequence>
<accession>A0A437P2W6</accession>
<evidence type="ECO:0000313" key="3">
    <source>
        <dbReference type="Proteomes" id="UP000286997"/>
    </source>
</evidence>
<dbReference type="RefSeq" id="WP_127730891.1">
    <property type="nucleotide sequence ID" value="NZ_SACP01000015.1"/>
</dbReference>
<comment type="caution">
    <text evidence="2">The sequence shown here is derived from an EMBL/GenBank/DDBJ whole genome shotgun (WGS) entry which is preliminary data.</text>
</comment>
<proteinExistence type="predicted"/>
<feature type="transmembrane region" description="Helical" evidence="1">
    <location>
        <begin position="38"/>
        <end position="60"/>
    </location>
</feature>
<dbReference type="AlphaFoldDB" id="A0A437P2W6"/>
<evidence type="ECO:0000256" key="1">
    <source>
        <dbReference type="SAM" id="Phobius"/>
    </source>
</evidence>